<comment type="caution">
    <text evidence="2">The sequence shown here is derived from an EMBL/GenBank/DDBJ whole genome shotgun (WGS) entry which is preliminary data.</text>
</comment>
<feature type="compositionally biased region" description="Basic and acidic residues" evidence="1">
    <location>
        <begin position="37"/>
        <end position="46"/>
    </location>
</feature>
<dbReference type="Proteomes" id="UP001553148">
    <property type="component" value="Unassembled WGS sequence"/>
</dbReference>
<name>A0ABV3KJY5_STRGS</name>
<sequence length="46" mass="4886">MDGTHHGRPAPAGPHRTPPEQPGPPRALLAGEEECGDEPHIERGID</sequence>
<protein>
    <submittedName>
        <fullName evidence="2">Uncharacterized protein</fullName>
    </submittedName>
</protein>
<dbReference type="RefSeq" id="WP_162655556.1">
    <property type="nucleotide sequence ID" value="NZ_JBFAUJ010000002.1"/>
</dbReference>
<accession>A0ABV3KJY5</accession>
<evidence type="ECO:0000313" key="2">
    <source>
        <dbReference type="EMBL" id="MEV8459077.1"/>
    </source>
</evidence>
<gene>
    <name evidence="2" type="ORF">AB0470_05955</name>
</gene>
<evidence type="ECO:0000313" key="3">
    <source>
        <dbReference type="Proteomes" id="UP001553148"/>
    </source>
</evidence>
<evidence type="ECO:0000256" key="1">
    <source>
        <dbReference type="SAM" id="MobiDB-lite"/>
    </source>
</evidence>
<dbReference type="EMBL" id="JBFAUJ010000002">
    <property type="protein sequence ID" value="MEV8459077.1"/>
    <property type="molecule type" value="Genomic_DNA"/>
</dbReference>
<keyword evidence="3" id="KW-1185">Reference proteome</keyword>
<proteinExistence type="predicted"/>
<organism evidence="2 3">
    <name type="scientific">Streptomyces griseosporeus</name>
    <dbReference type="NCBI Taxonomy" id="1910"/>
    <lineage>
        <taxon>Bacteria</taxon>
        <taxon>Bacillati</taxon>
        <taxon>Actinomycetota</taxon>
        <taxon>Actinomycetes</taxon>
        <taxon>Kitasatosporales</taxon>
        <taxon>Streptomycetaceae</taxon>
        <taxon>Streptomyces</taxon>
    </lineage>
</organism>
<reference evidence="2 3" key="1">
    <citation type="submission" date="2024-06" db="EMBL/GenBank/DDBJ databases">
        <title>The Natural Products Discovery Center: Release of the First 8490 Sequenced Strains for Exploring Actinobacteria Biosynthetic Diversity.</title>
        <authorList>
            <person name="Kalkreuter E."/>
            <person name="Kautsar S.A."/>
            <person name="Yang D."/>
            <person name="Bader C.D."/>
            <person name="Teijaro C.N."/>
            <person name="Fluegel L."/>
            <person name="Davis C.M."/>
            <person name="Simpson J.R."/>
            <person name="Lauterbach L."/>
            <person name="Steele A.D."/>
            <person name="Gui C."/>
            <person name="Meng S."/>
            <person name="Li G."/>
            <person name="Viehrig K."/>
            <person name="Ye F."/>
            <person name="Su P."/>
            <person name="Kiefer A.F."/>
            <person name="Nichols A."/>
            <person name="Cepeda A.J."/>
            <person name="Yan W."/>
            <person name="Fan B."/>
            <person name="Jiang Y."/>
            <person name="Adhikari A."/>
            <person name="Zheng C.-J."/>
            <person name="Schuster L."/>
            <person name="Cowan T.M."/>
            <person name="Smanski M.J."/>
            <person name="Chevrette M.G."/>
            <person name="De Carvalho L.P.S."/>
            <person name="Shen B."/>
        </authorList>
    </citation>
    <scope>NUCLEOTIDE SEQUENCE [LARGE SCALE GENOMIC DNA]</scope>
    <source>
        <strain evidence="2 3">NPDC052360</strain>
    </source>
</reference>
<feature type="region of interest" description="Disordered" evidence="1">
    <location>
        <begin position="1"/>
        <end position="46"/>
    </location>
</feature>